<dbReference type="InterPro" id="IPR020843">
    <property type="entry name" value="ER"/>
</dbReference>
<dbReference type="GO" id="GO:0070402">
    <property type="term" value="F:NADPH binding"/>
    <property type="evidence" value="ECO:0007669"/>
    <property type="project" value="TreeGrafter"/>
</dbReference>
<dbReference type="Proteomes" id="UP000575083">
    <property type="component" value="Unassembled WGS sequence"/>
</dbReference>
<feature type="domain" description="Enoyl reductase (ER)" evidence="3">
    <location>
        <begin position="18"/>
        <end position="334"/>
    </location>
</feature>
<name>A0A7X0PK43_9BURK</name>
<dbReference type="Gene3D" id="3.90.180.10">
    <property type="entry name" value="Medium-chain alcohol dehydrogenases, catalytic domain"/>
    <property type="match status" value="1"/>
</dbReference>
<evidence type="ECO:0000256" key="1">
    <source>
        <dbReference type="ARBA" id="ARBA00022857"/>
    </source>
</evidence>
<dbReference type="RefSeq" id="WP_184864451.1">
    <property type="nucleotide sequence ID" value="NZ_JACHLK010000019.1"/>
</dbReference>
<dbReference type="InterPro" id="IPR036291">
    <property type="entry name" value="NAD(P)-bd_dom_sf"/>
</dbReference>
<gene>
    <name evidence="4" type="ORF">HNP48_006145</name>
</gene>
<keyword evidence="5" id="KW-1185">Reference proteome</keyword>
<dbReference type="SUPFAM" id="SSF51735">
    <property type="entry name" value="NAD(P)-binding Rossmann-fold domains"/>
    <property type="match status" value="1"/>
</dbReference>
<accession>A0A7X0PK43</accession>
<reference evidence="4 5" key="1">
    <citation type="submission" date="2020-08" db="EMBL/GenBank/DDBJ databases">
        <title>Functional genomics of gut bacteria from endangered species of beetles.</title>
        <authorList>
            <person name="Carlos-Shanley C."/>
        </authorList>
    </citation>
    <scope>NUCLEOTIDE SEQUENCE [LARGE SCALE GENOMIC DNA]</scope>
    <source>
        <strain evidence="4 5">S00198</strain>
    </source>
</reference>
<evidence type="ECO:0000259" key="3">
    <source>
        <dbReference type="SMART" id="SM00829"/>
    </source>
</evidence>
<organism evidence="4 5">
    <name type="scientific">Acidovorax soli</name>
    <dbReference type="NCBI Taxonomy" id="592050"/>
    <lineage>
        <taxon>Bacteria</taxon>
        <taxon>Pseudomonadati</taxon>
        <taxon>Pseudomonadota</taxon>
        <taxon>Betaproteobacteria</taxon>
        <taxon>Burkholderiales</taxon>
        <taxon>Comamonadaceae</taxon>
        <taxon>Acidovorax</taxon>
    </lineage>
</organism>
<dbReference type="PANTHER" id="PTHR48106">
    <property type="entry name" value="QUINONE OXIDOREDUCTASE PIG3-RELATED"/>
    <property type="match status" value="1"/>
</dbReference>
<proteinExistence type="predicted"/>
<keyword evidence="2" id="KW-0560">Oxidoreductase</keyword>
<comment type="caution">
    <text evidence="4">The sequence shown here is derived from an EMBL/GenBank/DDBJ whole genome shotgun (WGS) entry which is preliminary data.</text>
</comment>
<dbReference type="SMART" id="SM00829">
    <property type="entry name" value="PKS_ER"/>
    <property type="match status" value="1"/>
</dbReference>
<keyword evidence="1" id="KW-0521">NADP</keyword>
<protein>
    <submittedName>
        <fullName evidence="4">NADPH:quinone reductase-like Zn-dependent oxidoreductase</fullName>
    </submittedName>
</protein>
<evidence type="ECO:0000313" key="4">
    <source>
        <dbReference type="EMBL" id="MBB6563425.1"/>
    </source>
</evidence>
<sequence>MTIPSTALQLRSLVQPDGTLQISLEPTPVPTPGPDEVLVQIQATPINPSDIGLLLGPADLSTVQVGGSAERPVVTARIPERAMPGMAARLGQSMPVGNEGAGLVVAAGSSPAAQALLGRTVALIGGAMYGQYRAMPAAQCLPLPAGTTAAEGASCFVNPLTALGMVETMKREGHTALVHTAAASNLGQMLNRICQNDGIGLVNIVRKPEQAALLREQGAQYVCDSSAPGFMAELTDALAATGATIAFDATGGGTLAGQILQCMEAAINRKATEYSRYGSAVHKQVYLYGHLDTRPTEIQRTFGMAWGVGGWLLFPFLQKIGNEAAQALRQRVAAELKTTFASHYARTVSLAGALSADAIAFYGPRNTGAKVLIDPSME</sequence>
<dbReference type="InterPro" id="IPR011032">
    <property type="entry name" value="GroES-like_sf"/>
</dbReference>
<dbReference type="SUPFAM" id="SSF50129">
    <property type="entry name" value="GroES-like"/>
    <property type="match status" value="1"/>
</dbReference>
<dbReference type="GO" id="GO:0016651">
    <property type="term" value="F:oxidoreductase activity, acting on NAD(P)H"/>
    <property type="evidence" value="ECO:0007669"/>
    <property type="project" value="TreeGrafter"/>
</dbReference>
<evidence type="ECO:0000256" key="2">
    <source>
        <dbReference type="ARBA" id="ARBA00023002"/>
    </source>
</evidence>
<dbReference type="EMBL" id="JACHLK010000019">
    <property type="protein sequence ID" value="MBB6563425.1"/>
    <property type="molecule type" value="Genomic_DNA"/>
</dbReference>
<dbReference type="AlphaFoldDB" id="A0A7X0PK43"/>
<evidence type="ECO:0000313" key="5">
    <source>
        <dbReference type="Proteomes" id="UP000575083"/>
    </source>
</evidence>
<dbReference type="Gene3D" id="3.40.50.720">
    <property type="entry name" value="NAD(P)-binding Rossmann-like Domain"/>
    <property type="match status" value="1"/>
</dbReference>
<dbReference type="PANTHER" id="PTHR48106:SF18">
    <property type="entry name" value="QUINONE OXIDOREDUCTASE PIG3"/>
    <property type="match status" value="1"/>
</dbReference>
<dbReference type="CDD" id="cd08291">
    <property type="entry name" value="ETR_like_1"/>
    <property type="match status" value="1"/>
</dbReference>